<reference evidence="1" key="1">
    <citation type="journal article" date="2020" name="Stud. Mycol.">
        <title>101 Dothideomycetes genomes: a test case for predicting lifestyles and emergence of pathogens.</title>
        <authorList>
            <person name="Haridas S."/>
            <person name="Albert R."/>
            <person name="Binder M."/>
            <person name="Bloem J."/>
            <person name="Labutti K."/>
            <person name="Salamov A."/>
            <person name="Andreopoulos B."/>
            <person name="Baker S."/>
            <person name="Barry K."/>
            <person name="Bills G."/>
            <person name="Bluhm B."/>
            <person name="Cannon C."/>
            <person name="Castanera R."/>
            <person name="Culley D."/>
            <person name="Daum C."/>
            <person name="Ezra D."/>
            <person name="Gonzalez J."/>
            <person name="Henrissat B."/>
            <person name="Kuo A."/>
            <person name="Liang C."/>
            <person name="Lipzen A."/>
            <person name="Lutzoni F."/>
            <person name="Magnuson J."/>
            <person name="Mondo S."/>
            <person name="Nolan M."/>
            <person name="Ohm R."/>
            <person name="Pangilinan J."/>
            <person name="Park H.-J."/>
            <person name="Ramirez L."/>
            <person name="Alfaro M."/>
            <person name="Sun H."/>
            <person name="Tritt A."/>
            <person name="Yoshinaga Y."/>
            <person name="Zwiers L.-H."/>
            <person name="Turgeon B."/>
            <person name="Goodwin S."/>
            <person name="Spatafora J."/>
            <person name="Crous P."/>
            <person name="Grigoriev I."/>
        </authorList>
    </citation>
    <scope>NUCLEOTIDE SEQUENCE</scope>
    <source>
        <strain evidence="1">CBS 109.77</strain>
    </source>
</reference>
<keyword evidence="2" id="KW-1185">Reference proteome</keyword>
<evidence type="ECO:0000313" key="1">
    <source>
        <dbReference type="EMBL" id="KAF2798611.1"/>
    </source>
</evidence>
<evidence type="ECO:0000313" key="2">
    <source>
        <dbReference type="Proteomes" id="UP000799757"/>
    </source>
</evidence>
<dbReference type="AlphaFoldDB" id="A0A6A6XPZ2"/>
<dbReference type="EMBL" id="MU001780">
    <property type="protein sequence ID" value="KAF2798611.1"/>
    <property type="molecule type" value="Genomic_DNA"/>
</dbReference>
<organism evidence="1 2">
    <name type="scientific">Melanomma pulvis-pyrius CBS 109.77</name>
    <dbReference type="NCBI Taxonomy" id="1314802"/>
    <lineage>
        <taxon>Eukaryota</taxon>
        <taxon>Fungi</taxon>
        <taxon>Dikarya</taxon>
        <taxon>Ascomycota</taxon>
        <taxon>Pezizomycotina</taxon>
        <taxon>Dothideomycetes</taxon>
        <taxon>Pleosporomycetidae</taxon>
        <taxon>Pleosporales</taxon>
        <taxon>Melanommataceae</taxon>
        <taxon>Melanomma</taxon>
    </lineage>
</organism>
<sequence>MTSNTKWEVVNFFVRASTADGIEDSLYANSRMQVPVSVFIKALVQGTTKHYYLTQAELDSIQLVDYDDPTQTLSGTWTYSTQKNGFPCTEAALVKGSMTGARGSRDEDDDDNTPQLKVYRVSTSSVEKKNVGASITQPDGTVVATRRGSYYDSHVTLEGREPITYTTDNITVTKENPANGTFTMDWTGGGKSGTSTSPWSQDNYYVSTTQHALHKAEIYTYDTTGSGNGTDSDSRLANCYAKRTPGTEMKLFFIWDDGPEATKTVGLDRKTTNVQNKITYTLTIHANAAIQVNQKRGALCLSRLAFRLKDAIWGDEWSYDKCGFTLYDTFGNMGTFYAKFQSDPYYVTASSNSDAVVIGNANPVPSAAGSSSAT</sequence>
<accession>A0A6A6XPZ2</accession>
<protein>
    <submittedName>
        <fullName evidence="1">Uncharacterized protein</fullName>
    </submittedName>
</protein>
<name>A0A6A6XPZ2_9PLEO</name>
<dbReference type="OrthoDB" id="4463410at2759"/>
<proteinExistence type="predicted"/>
<gene>
    <name evidence="1" type="ORF">K505DRAFT_405097</name>
</gene>
<dbReference type="Proteomes" id="UP000799757">
    <property type="component" value="Unassembled WGS sequence"/>
</dbReference>